<reference evidence="2" key="1">
    <citation type="submission" date="2025-08" db="UniProtKB">
        <authorList>
            <consortium name="RefSeq"/>
        </authorList>
    </citation>
    <scope>IDENTIFICATION</scope>
</reference>
<accession>A0A1S4B6U8</accession>
<dbReference type="PANTHER" id="PTHR37610">
    <property type="entry name" value="CCHC-TYPE DOMAIN-CONTAINING PROTEIN"/>
    <property type="match status" value="1"/>
</dbReference>
<dbReference type="InterPro" id="IPR029472">
    <property type="entry name" value="Copia-like_N"/>
</dbReference>
<feature type="domain" description="Retrotransposon Copia-like N-terminal" evidence="1">
    <location>
        <begin position="2"/>
        <end position="49"/>
    </location>
</feature>
<proteinExistence type="predicted"/>
<dbReference type="OrthoDB" id="1293643at2759"/>
<name>A0A1S4B6U8_TOBAC</name>
<dbReference type="RefSeq" id="XP_016484518.1">
    <property type="nucleotide sequence ID" value="XM_016629032.1"/>
</dbReference>
<dbReference type="AlphaFoldDB" id="A0A1S4B6U8"/>
<sequence length="161" mass="18562">MHPSDNPGVMLVQVLFDGTGYRSWRRGVLRALLVKNKLGFINGECKKPDLKFSMYRLWDRCDDMVTSWILNSLAKEIADGVEYINDAVELWKELEDRYDQTNCAKLYQIQKEINDLSQGNIDITAYYTKMKKLWEELSTLSVKSQCGCHCTCGAKENIHKA</sequence>
<dbReference type="PaxDb" id="4097-A0A1S4B6U8"/>
<dbReference type="KEGG" id="nta:107805052"/>
<gene>
    <name evidence="2" type="primary">LOC107805052</name>
</gene>
<protein>
    <recommendedName>
        <fullName evidence="1">Retrotransposon Copia-like N-terminal domain-containing protein</fullName>
    </recommendedName>
</protein>
<dbReference type="PANTHER" id="PTHR37610:SF40">
    <property type="entry name" value="OS01G0909600 PROTEIN"/>
    <property type="match status" value="1"/>
</dbReference>
<dbReference type="Pfam" id="PF14244">
    <property type="entry name" value="Retrotran_gag_3"/>
    <property type="match status" value="1"/>
</dbReference>
<organism evidence="2">
    <name type="scientific">Nicotiana tabacum</name>
    <name type="common">Common tobacco</name>
    <dbReference type="NCBI Taxonomy" id="4097"/>
    <lineage>
        <taxon>Eukaryota</taxon>
        <taxon>Viridiplantae</taxon>
        <taxon>Streptophyta</taxon>
        <taxon>Embryophyta</taxon>
        <taxon>Tracheophyta</taxon>
        <taxon>Spermatophyta</taxon>
        <taxon>Magnoliopsida</taxon>
        <taxon>eudicotyledons</taxon>
        <taxon>Gunneridae</taxon>
        <taxon>Pentapetalae</taxon>
        <taxon>asterids</taxon>
        <taxon>lamiids</taxon>
        <taxon>Solanales</taxon>
        <taxon>Solanaceae</taxon>
        <taxon>Nicotianoideae</taxon>
        <taxon>Nicotianeae</taxon>
        <taxon>Nicotiana</taxon>
    </lineage>
</organism>
<evidence type="ECO:0000313" key="2">
    <source>
        <dbReference type="RefSeq" id="XP_016484518.1"/>
    </source>
</evidence>
<evidence type="ECO:0000259" key="1">
    <source>
        <dbReference type="Pfam" id="PF14244"/>
    </source>
</evidence>
<dbReference type="OMA" id="IDITAYY"/>